<evidence type="ECO:0000256" key="5">
    <source>
        <dbReference type="ARBA" id="ARBA00022272"/>
    </source>
</evidence>
<dbReference type="SUPFAM" id="SSF51366">
    <property type="entry name" value="Ribulose-phoshate binding barrel"/>
    <property type="match status" value="1"/>
</dbReference>
<sequence>MVRVKICGITNLEDALQAVESGADVLGFIMFKGSKRYISPKEVRNITKNLPPFIAKVGVFVNEDRASVLEILSYAGLDFAQLHGDETVNYCKYIGKERVIKVFRLKSENEIAKIKEFETVSKAILLDTYSEKSYGGTGKSFDWKIAVKVKESISIPLILSGGLNLNNVKEAIKTVEPFAVDVCSGVEEEPGRKNHNLVRDFIRAVKCNSC</sequence>
<dbReference type="GO" id="GO:0000162">
    <property type="term" value="P:L-tryptophan biosynthetic process"/>
    <property type="evidence" value="ECO:0007669"/>
    <property type="project" value="UniProtKB-UniRule"/>
</dbReference>
<organism evidence="12 13">
    <name type="scientific">Desulfurobacterium atlanticum</name>
    <dbReference type="NCBI Taxonomy" id="240169"/>
    <lineage>
        <taxon>Bacteria</taxon>
        <taxon>Pseudomonadati</taxon>
        <taxon>Aquificota</taxon>
        <taxon>Aquificia</taxon>
        <taxon>Desulfurobacteriales</taxon>
        <taxon>Desulfurobacteriaceae</taxon>
        <taxon>Desulfurobacterium</taxon>
    </lineage>
</organism>
<dbReference type="GO" id="GO:0004640">
    <property type="term" value="F:phosphoribosylanthranilate isomerase activity"/>
    <property type="evidence" value="ECO:0007669"/>
    <property type="project" value="UniProtKB-UniRule"/>
</dbReference>
<evidence type="ECO:0000256" key="4">
    <source>
        <dbReference type="ARBA" id="ARBA00012572"/>
    </source>
</evidence>
<keyword evidence="13" id="KW-1185">Reference proteome</keyword>
<evidence type="ECO:0000256" key="2">
    <source>
        <dbReference type="ARBA" id="ARBA00004664"/>
    </source>
</evidence>
<keyword evidence="6 10" id="KW-0028">Amino-acid biosynthesis</keyword>
<dbReference type="RefSeq" id="WP_089323047.1">
    <property type="nucleotide sequence ID" value="NZ_FZOB01000006.1"/>
</dbReference>
<gene>
    <name evidence="10" type="primary">trpF</name>
    <name evidence="12" type="ORF">SAMN06265340_10610</name>
</gene>
<proteinExistence type="inferred from homology"/>
<evidence type="ECO:0000256" key="3">
    <source>
        <dbReference type="ARBA" id="ARBA00007571"/>
    </source>
</evidence>
<accession>A0A238Z3U4</accession>
<dbReference type="PANTHER" id="PTHR42894:SF1">
    <property type="entry name" value="N-(5'-PHOSPHORIBOSYL)ANTHRANILATE ISOMERASE"/>
    <property type="match status" value="1"/>
</dbReference>
<reference evidence="13" key="1">
    <citation type="submission" date="2017-06" db="EMBL/GenBank/DDBJ databases">
        <authorList>
            <person name="Varghese N."/>
            <person name="Submissions S."/>
        </authorList>
    </citation>
    <scope>NUCLEOTIDE SEQUENCE [LARGE SCALE GENOMIC DNA]</scope>
    <source>
        <strain evidence="13">DSM 15668</strain>
    </source>
</reference>
<dbReference type="FunFam" id="3.20.20.70:FF:000075">
    <property type="entry name" value="Tryptophan biosynthesis protein TRP1"/>
    <property type="match status" value="1"/>
</dbReference>
<dbReference type="OrthoDB" id="9786954at2"/>
<evidence type="ECO:0000313" key="12">
    <source>
        <dbReference type="EMBL" id="SNR77524.1"/>
    </source>
</evidence>
<comment type="catalytic activity">
    <reaction evidence="1 10">
        <text>N-(5-phospho-beta-D-ribosyl)anthranilate = 1-(2-carboxyphenylamino)-1-deoxy-D-ribulose 5-phosphate</text>
        <dbReference type="Rhea" id="RHEA:21540"/>
        <dbReference type="ChEBI" id="CHEBI:18277"/>
        <dbReference type="ChEBI" id="CHEBI:58613"/>
        <dbReference type="EC" id="5.3.1.24"/>
    </reaction>
</comment>
<dbReference type="Pfam" id="PF00697">
    <property type="entry name" value="PRAI"/>
    <property type="match status" value="1"/>
</dbReference>
<evidence type="ECO:0000256" key="8">
    <source>
        <dbReference type="ARBA" id="ARBA00023141"/>
    </source>
</evidence>
<keyword evidence="7 10" id="KW-0822">Tryptophan biosynthesis</keyword>
<dbReference type="InterPro" id="IPR001240">
    <property type="entry name" value="PRAI_dom"/>
</dbReference>
<protein>
    <recommendedName>
        <fullName evidence="5 10">N-(5'-phosphoribosyl)anthranilate isomerase</fullName>
        <shortName evidence="10">PRAI</shortName>
        <ecNumber evidence="4 10">5.3.1.24</ecNumber>
    </recommendedName>
</protein>
<dbReference type="HAMAP" id="MF_00135">
    <property type="entry name" value="PRAI"/>
    <property type="match status" value="1"/>
</dbReference>
<keyword evidence="9 10" id="KW-0413">Isomerase</keyword>
<dbReference type="EMBL" id="FZOB01000006">
    <property type="protein sequence ID" value="SNR77524.1"/>
    <property type="molecule type" value="Genomic_DNA"/>
</dbReference>
<evidence type="ECO:0000256" key="7">
    <source>
        <dbReference type="ARBA" id="ARBA00022822"/>
    </source>
</evidence>
<comment type="pathway">
    <text evidence="2 10">Amino-acid biosynthesis; L-tryptophan biosynthesis; L-tryptophan from chorismate: step 3/5.</text>
</comment>
<evidence type="ECO:0000313" key="13">
    <source>
        <dbReference type="Proteomes" id="UP000198405"/>
    </source>
</evidence>
<keyword evidence="8 10" id="KW-0057">Aromatic amino acid biosynthesis</keyword>
<dbReference type="EC" id="5.3.1.24" evidence="4 10"/>
<dbReference type="NCBIfam" id="NF002298">
    <property type="entry name" value="PRK01222.1-4"/>
    <property type="match status" value="1"/>
</dbReference>
<dbReference type="InterPro" id="IPR044643">
    <property type="entry name" value="TrpF_fam"/>
</dbReference>
<evidence type="ECO:0000259" key="11">
    <source>
        <dbReference type="Pfam" id="PF00697"/>
    </source>
</evidence>
<comment type="similarity">
    <text evidence="3 10">Belongs to the TrpF family.</text>
</comment>
<dbReference type="PANTHER" id="PTHR42894">
    <property type="entry name" value="N-(5'-PHOSPHORIBOSYL)ANTHRANILATE ISOMERASE"/>
    <property type="match status" value="1"/>
</dbReference>
<evidence type="ECO:0000256" key="6">
    <source>
        <dbReference type="ARBA" id="ARBA00022605"/>
    </source>
</evidence>
<evidence type="ECO:0000256" key="10">
    <source>
        <dbReference type="HAMAP-Rule" id="MF_00135"/>
    </source>
</evidence>
<evidence type="ECO:0000256" key="1">
    <source>
        <dbReference type="ARBA" id="ARBA00001164"/>
    </source>
</evidence>
<dbReference type="AlphaFoldDB" id="A0A238Z3U4"/>
<dbReference type="CDD" id="cd00405">
    <property type="entry name" value="PRAI"/>
    <property type="match status" value="1"/>
</dbReference>
<dbReference type="UniPathway" id="UPA00035">
    <property type="reaction ID" value="UER00042"/>
</dbReference>
<name>A0A238Z3U4_9BACT</name>
<feature type="domain" description="N-(5'phosphoribosyl) anthranilate isomerase (PRAI)" evidence="11">
    <location>
        <begin position="4"/>
        <end position="203"/>
    </location>
</feature>
<dbReference type="InterPro" id="IPR011060">
    <property type="entry name" value="RibuloseP-bd_barrel"/>
</dbReference>
<dbReference type="Proteomes" id="UP000198405">
    <property type="component" value="Unassembled WGS sequence"/>
</dbReference>
<evidence type="ECO:0000256" key="9">
    <source>
        <dbReference type="ARBA" id="ARBA00023235"/>
    </source>
</evidence>
<dbReference type="InterPro" id="IPR013785">
    <property type="entry name" value="Aldolase_TIM"/>
</dbReference>
<dbReference type="Gene3D" id="3.20.20.70">
    <property type="entry name" value="Aldolase class I"/>
    <property type="match status" value="1"/>
</dbReference>